<keyword evidence="3" id="KW-1185">Reference proteome</keyword>
<feature type="compositionally biased region" description="Basic and acidic residues" evidence="1">
    <location>
        <begin position="141"/>
        <end position="150"/>
    </location>
</feature>
<name>A0ABP0MXU9_9DINO</name>
<feature type="compositionally biased region" description="Basic and acidic residues" evidence="1">
    <location>
        <begin position="315"/>
        <end position="330"/>
    </location>
</feature>
<gene>
    <name evidence="2" type="ORF">SCF082_LOCUS30363</name>
</gene>
<organism evidence="2 3">
    <name type="scientific">Durusdinium trenchii</name>
    <dbReference type="NCBI Taxonomy" id="1381693"/>
    <lineage>
        <taxon>Eukaryota</taxon>
        <taxon>Sar</taxon>
        <taxon>Alveolata</taxon>
        <taxon>Dinophyceae</taxon>
        <taxon>Suessiales</taxon>
        <taxon>Symbiodiniaceae</taxon>
        <taxon>Durusdinium</taxon>
    </lineage>
</organism>
<feature type="compositionally biased region" description="Acidic residues" evidence="1">
    <location>
        <begin position="331"/>
        <end position="396"/>
    </location>
</feature>
<proteinExistence type="predicted"/>
<feature type="compositionally biased region" description="Basic and acidic residues" evidence="1">
    <location>
        <begin position="157"/>
        <end position="209"/>
    </location>
</feature>
<feature type="region of interest" description="Disordered" evidence="1">
    <location>
        <begin position="137"/>
        <end position="269"/>
    </location>
</feature>
<feature type="compositionally biased region" description="Basic and acidic residues" evidence="1">
    <location>
        <begin position="414"/>
        <end position="435"/>
    </location>
</feature>
<dbReference type="EMBL" id="CAXAMM010025025">
    <property type="protein sequence ID" value="CAK9056326.1"/>
    <property type="molecule type" value="Genomic_DNA"/>
</dbReference>
<dbReference type="Proteomes" id="UP001642464">
    <property type="component" value="Unassembled WGS sequence"/>
</dbReference>
<feature type="region of interest" description="Disordered" evidence="1">
    <location>
        <begin position="481"/>
        <end position="502"/>
    </location>
</feature>
<feature type="compositionally biased region" description="Basic and acidic residues" evidence="1">
    <location>
        <begin position="397"/>
        <end position="407"/>
    </location>
</feature>
<feature type="region of interest" description="Disordered" evidence="1">
    <location>
        <begin position="293"/>
        <end position="435"/>
    </location>
</feature>
<reference evidence="2 3" key="1">
    <citation type="submission" date="2024-02" db="EMBL/GenBank/DDBJ databases">
        <authorList>
            <person name="Chen Y."/>
            <person name="Shah S."/>
            <person name="Dougan E. K."/>
            <person name="Thang M."/>
            <person name="Chan C."/>
        </authorList>
    </citation>
    <scope>NUCLEOTIDE SEQUENCE [LARGE SCALE GENOMIC DNA]</scope>
</reference>
<evidence type="ECO:0000313" key="2">
    <source>
        <dbReference type="EMBL" id="CAK9056326.1"/>
    </source>
</evidence>
<accession>A0ABP0MXU9</accession>
<comment type="caution">
    <text evidence="2">The sequence shown here is derived from an EMBL/GenBank/DDBJ whole genome shotgun (WGS) entry which is preliminary data.</text>
</comment>
<feature type="non-terminal residue" evidence="2">
    <location>
        <position position="696"/>
    </location>
</feature>
<evidence type="ECO:0000313" key="3">
    <source>
        <dbReference type="Proteomes" id="UP001642464"/>
    </source>
</evidence>
<sequence length="696" mass="77888">MVFGLPDLEINKSHELQHVELFAGQCAEGRAAIAMDLEIGGPTMDLTTNEGFLAALYHTCRLKPGSGWLAAPVCHDIVEDVDDFRPRWLPPREAVEMAVVYQDGRGVTRVKGGRHLKASQAYPLGFGKALSAVRNRHAARIRSEAREPKAKASGLKRPAEKVKKEGKEKKAKCEPKEKKKESKKESKKEERKKEERKKVKEAGVKEVRKSALKQKQKKVEPIAPGAPEKRVRFKSPMETPPPTCSRSTPDPSPTPSSAQSLENFKQLAADRGMSVEEFMEEMSAKCLEAQVDARMQQLATEHPAPPTDDEEEEVERPKGKKGEDVKKPGEGDEEEDEGDGEDEMSSLSEDASESDGPDGSVDSEEEEEVSSEEEEGEDGDEGEDDSEEEEEAQEEAAVEKDFTKLLDDADEDETQKGVKDKKKKEEEKPNAEKLKDAVVKGEEDFSKANMSLAAHFVKDKLDVFRAWLSCGEKWERVEVEFERRAERKSSSKKSRSGTKARDLYKKYPKEKADLLMKKLKEKGMWHYDPDFEGDEEEIFYYASEDNVMSDESIFRDITKVKGREDSKEVVEALTGEGGCWLLAHAGQKAMTEALTGSSVSAAPKPKPKRDKEVEKMEPKTVIEQAQDHMDSCLKKAADARKHAISLGGTGYGGDLSTQLMNFQFQNGSCLQVSEEEKYAKHFQLIVDKIAWYEKAE</sequence>
<feature type="region of interest" description="Disordered" evidence="1">
    <location>
        <begin position="594"/>
        <end position="613"/>
    </location>
</feature>
<protein>
    <submittedName>
        <fullName evidence="2">Uncharacterized protein</fullName>
    </submittedName>
</protein>
<evidence type="ECO:0000256" key="1">
    <source>
        <dbReference type="SAM" id="MobiDB-lite"/>
    </source>
</evidence>